<organism evidence="2 3">
    <name type="scientific">Thalassiosira oceanica</name>
    <name type="common">Marine diatom</name>
    <dbReference type="NCBI Taxonomy" id="159749"/>
    <lineage>
        <taxon>Eukaryota</taxon>
        <taxon>Sar</taxon>
        <taxon>Stramenopiles</taxon>
        <taxon>Ochrophyta</taxon>
        <taxon>Bacillariophyta</taxon>
        <taxon>Coscinodiscophyceae</taxon>
        <taxon>Thalassiosirophycidae</taxon>
        <taxon>Thalassiosirales</taxon>
        <taxon>Thalassiosiraceae</taxon>
        <taxon>Thalassiosira</taxon>
    </lineage>
</organism>
<evidence type="ECO:0000256" key="1">
    <source>
        <dbReference type="SAM" id="Phobius"/>
    </source>
</evidence>
<keyword evidence="1" id="KW-1133">Transmembrane helix</keyword>
<accession>K0SPS6</accession>
<keyword evidence="1" id="KW-0472">Membrane</keyword>
<name>K0SPS6_THAOC</name>
<comment type="caution">
    <text evidence="2">The sequence shown here is derived from an EMBL/GenBank/DDBJ whole genome shotgun (WGS) entry which is preliminary data.</text>
</comment>
<evidence type="ECO:0000313" key="2">
    <source>
        <dbReference type="EMBL" id="EJK67320.1"/>
    </source>
</evidence>
<gene>
    <name evidence="2" type="ORF">THAOC_11663</name>
</gene>
<sequence>MPTQLVILGTFDDAQVEQQRRTSAMVDVVIPAVENFVKRAEQDNTTDNRVELMEDISTSPRLIGYAFCCISSAVGLTSSLAFFIRSMASSNVEIFDEFLVESNIYLSNGTLESIETRVDRWSKRYHLYLGSGGSIVRSWKLYGSIIISGVITVVTLGILLAHFDSSRLCVQQNTIFFGDGSTIGIAGEASVLVCACNIFDYHTTFNNRILMERAEGRGGAEVALCKAWMGQQMGFLHSGRGSVPLVNYISAEASHIARAFDFESYRTWDNDWFHRLCDFGVHKWDV</sequence>
<dbReference type="EMBL" id="AGNL01013327">
    <property type="protein sequence ID" value="EJK67320.1"/>
    <property type="molecule type" value="Genomic_DNA"/>
</dbReference>
<proteinExistence type="predicted"/>
<evidence type="ECO:0000313" key="3">
    <source>
        <dbReference type="Proteomes" id="UP000266841"/>
    </source>
</evidence>
<dbReference type="Proteomes" id="UP000266841">
    <property type="component" value="Unassembled WGS sequence"/>
</dbReference>
<protein>
    <submittedName>
        <fullName evidence="2">Uncharacterized protein</fullName>
    </submittedName>
</protein>
<keyword evidence="3" id="KW-1185">Reference proteome</keyword>
<keyword evidence="1" id="KW-0812">Transmembrane</keyword>
<feature type="transmembrane region" description="Helical" evidence="1">
    <location>
        <begin position="141"/>
        <end position="163"/>
    </location>
</feature>
<feature type="transmembrane region" description="Helical" evidence="1">
    <location>
        <begin position="62"/>
        <end position="84"/>
    </location>
</feature>
<reference evidence="2 3" key="1">
    <citation type="journal article" date="2012" name="Genome Biol.">
        <title>Genome and low-iron response of an oceanic diatom adapted to chronic iron limitation.</title>
        <authorList>
            <person name="Lommer M."/>
            <person name="Specht M."/>
            <person name="Roy A.S."/>
            <person name="Kraemer L."/>
            <person name="Andreson R."/>
            <person name="Gutowska M.A."/>
            <person name="Wolf J."/>
            <person name="Bergner S.V."/>
            <person name="Schilhabel M.B."/>
            <person name="Klostermeier U.C."/>
            <person name="Beiko R.G."/>
            <person name="Rosenstiel P."/>
            <person name="Hippler M."/>
            <person name="Laroche J."/>
        </authorList>
    </citation>
    <scope>NUCLEOTIDE SEQUENCE [LARGE SCALE GENOMIC DNA]</scope>
    <source>
        <strain evidence="2 3">CCMP1005</strain>
    </source>
</reference>
<dbReference type="AlphaFoldDB" id="K0SPS6"/>